<dbReference type="EMBL" id="CP002959">
    <property type="protein sequence ID" value="AFM11721.1"/>
    <property type="molecule type" value="Genomic_DNA"/>
</dbReference>
<name>I4B364_TURPD</name>
<dbReference type="RefSeq" id="WP_014802238.1">
    <property type="nucleotide sequence ID" value="NC_018020.1"/>
</dbReference>
<dbReference type="STRING" id="869212.Turpa_1072"/>
<organism evidence="2 3">
    <name type="scientific">Turneriella parva (strain ATCC BAA-1111 / DSM 21527 / NCTC 11395 / H)</name>
    <name type="common">Leptospira parva</name>
    <dbReference type="NCBI Taxonomy" id="869212"/>
    <lineage>
        <taxon>Bacteria</taxon>
        <taxon>Pseudomonadati</taxon>
        <taxon>Spirochaetota</taxon>
        <taxon>Spirochaetia</taxon>
        <taxon>Leptospirales</taxon>
        <taxon>Leptospiraceae</taxon>
        <taxon>Turneriella</taxon>
    </lineage>
</organism>
<evidence type="ECO:0000313" key="2">
    <source>
        <dbReference type="EMBL" id="AFM11721.1"/>
    </source>
</evidence>
<gene>
    <name evidence="2" type="ordered locus">Turpa_1072</name>
</gene>
<accession>I4B364</accession>
<sequence length="234" mass="26847">MPAPLRHKGLRIVASLLIVSGVVAFWVLRPLTETDMSVGDFTPLRDDRLAAEFAPVVQPHALYGKPDRMLYRMAKNAAGEIHIAYHPFYHDEKNPHSGFGAAMSRLIYTGGLKIKDIMSGPADIELIEVVLDSKRVAVKIAYEDADRYNPRSFSVRHLPRTFVYPPRPFCFTTASWNHMFSLQPPASCHQKDALTPEYFTEAEWQKYKMVKKTEAMLRRNRMHRVYERAEAARQ</sequence>
<dbReference type="HOGENOM" id="CLU_1184627_0_0_12"/>
<keyword evidence="1" id="KW-1133">Transmembrane helix</keyword>
<proteinExistence type="predicted"/>
<dbReference type="AlphaFoldDB" id="I4B364"/>
<keyword evidence="1" id="KW-0812">Transmembrane</keyword>
<dbReference type="Proteomes" id="UP000006048">
    <property type="component" value="Chromosome"/>
</dbReference>
<dbReference type="KEGG" id="tpx:Turpa_1072"/>
<keyword evidence="3" id="KW-1185">Reference proteome</keyword>
<feature type="transmembrane region" description="Helical" evidence="1">
    <location>
        <begin position="12"/>
        <end position="28"/>
    </location>
</feature>
<evidence type="ECO:0000313" key="3">
    <source>
        <dbReference type="Proteomes" id="UP000006048"/>
    </source>
</evidence>
<protein>
    <submittedName>
        <fullName evidence="2">Uncharacterized protein</fullName>
    </submittedName>
</protein>
<reference evidence="2 3" key="1">
    <citation type="submission" date="2012-06" db="EMBL/GenBank/DDBJ databases">
        <title>The complete chromosome of genome of Turneriella parva DSM 21527.</title>
        <authorList>
            <consortium name="US DOE Joint Genome Institute (JGI-PGF)"/>
            <person name="Lucas S."/>
            <person name="Han J."/>
            <person name="Lapidus A."/>
            <person name="Bruce D."/>
            <person name="Goodwin L."/>
            <person name="Pitluck S."/>
            <person name="Peters L."/>
            <person name="Kyrpides N."/>
            <person name="Mavromatis K."/>
            <person name="Ivanova N."/>
            <person name="Mikhailova N."/>
            <person name="Chertkov O."/>
            <person name="Detter J.C."/>
            <person name="Tapia R."/>
            <person name="Han C."/>
            <person name="Land M."/>
            <person name="Hauser L."/>
            <person name="Markowitz V."/>
            <person name="Cheng J.-F."/>
            <person name="Hugenholtz P."/>
            <person name="Woyke T."/>
            <person name="Wu D."/>
            <person name="Gronow S."/>
            <person name="Wellnitz S."/>
            <person name="Brambilla E."/>
            <person name="Klenk H.-P."/>
            <person name="Eisen J.A."/>
        </authorList>
    </citation>
    <scope>NUCLEOTIDE SEQUENCE [LARGE SCALE GENOMIC DNA]</scope>
    <source>
        <strain evidence="3">ATCC BAA-1111 / DSM 21527 / NCTC 11395 / H</strain>
    </source>
</reference>
<evidence type="ECO:0000256" key="1">
    <source>
        <dbReference type="SAM" id="Phobius"/>
    </source>
</evidence>
<keyword evidence="1" id="KW-0472">Membrane</keyword>